<proteinExistence type="predicted"/>
<accession>A0A0G4L4B2</accession>
<feature type="transmembrane region" description="Helical" evidence="2">
    <location>
        <begin position="95"/>
        <end position="113"/>
    </location>
</feature>
<feature type="compositionally biased region" description="Basic and acidic residues" evidence="1">
    <location>
        <begin position="15"/>
        <end position="25"/>
    </location>
</feature>
<sequence length="119" mass="12455">MDRISVPYPSFSKAHSKEAVSREDLSGSAAGRRSGPLTPEPTDLGGEEKERSKSADYSTASRSKTKEARPPSPPETDVSALGGFKISFVTDNIQGGMVICLIVIAAATIGALTDIDTSL</sequence>
<organism evidence="3 4">
    <name type="scientific">Verticillium longisporum</name>
    <name type="common">Verticillium dahliae var. longisporum</name>
    <dbReference type="NCBI Taxonomy" id="100787"/>
    <lineage>
        <taxon>Eukaryota</taxon>
        <taxon>Fungi</taxon>
        <taxon>Dikarya</taxon>
        <taxon>Ascomycota</taxon>
        <taxon>Pezizomycotina</taxon>
        <taxon>Sordariomycetes</taxon>
        <taxon>Hypocreomycetidae</taxon>
        <taxon>Glomerellales</taxon>
        <taxon>Plectosphaerellaceae</taxon>
        <taxon>Verticillium</taxon>
    </lineage>
</organism>
<keyword evidence="2" id="KW-1133">Transmembrane helix</keyword>
<protein>
    <submittedName>
        <fullName evidence="3">Uncharacterized protein</fullName>
    </submittedName>
</protein>
<keyword evidence="2" id="KW-0812">Transmembrane</keyword>
<evidence type="ECO:0000256" key="2">
    <source>
        <dbReference type="SAM" id="Phobius"/>
    </source>
</evidence>
<evidence type="ECO:0000313" key="3">
    <source>
        <dbReference type="EMBL" id="CRK16834.1"/>
    </source>
</evidence>
<dbReference type="AlphaFoldDB" id="A0A0G4L4B2"/>
<dbReference type="EMBL" id="CVQH01007836">
    <property type="protein sequence ID" value="CRK16834.1"/>
    <property type="molecule type" value="Genomic_DNA"/>
</dbReference>
<keyword evidence="2" id="KW-0472">Membrane</keyword>
<reference evidence="3 4" key="1">
    <citation type="submission" date="2015-05" db="EMBL/GenBank/DDBJ databases">
        <authorList>
            <person name="Wang D.B."/>
            <person name="Wang M."/>
        </authorList>
    </citation>
    <scope>NUCLEOTIDE SEQUENCE [LARGE SCALE GENOMIC DNA]</scope>
    <source>
        <strain evidence="3">VL1</strain>
    </source>
</reference>
<feature type="non-terminal residue" evidence="3">
    <location>
        <position position="119"/>
    </location>
</feature>
<dbReference type="STRING" id="100787.A0A0G4L4B2"/>
<dbReference type="Proteomes" id="UP000044602">
    <property type="component" value="Unassembled WGS sequence"/>
</dbReference>
<evidence type="ECO:0000313" key="4">
    <source>
        <dbReference type="Proteomes" id="UP000044602"/>
    </source>
</evidence>
<keyword evidence="4" id="KW-1185">Reference proteome</keyword>
<name>A0A0G4L4B2_VERLO</name>
<gene>
    <name evidence="3" type="ORF">BN1708_017514</name>
</gene>
<feature type="region of interest" description="Disordered" evidence="1">
    <location>
        <begin position="1"/>
        <end position="81"/>
    </location>
</feature>
<evidence type="ECO:0000256" key="1">
    <source>
        <dbReference type="SAM" id="MobiDB-lite"/>
    </source>
</evidence>